<dbReference type="Pfam" id="PF07396">
    <property type="entry name" value="Porin_O_P"/>
    <property type="match status" value="1"/>
</dbReference>
<dbReference type="SUPFAM" id="SSF56935">
    <property type="entry name" value="Porins"/>
    <property type="match status" value="1"/>
</dbReference>
<evidence type="ECO:0000313" key="1">
    <source>
        <dbReference type="EMBL" id="AQY22460.1"/>
    </source>
</evidence>
<dbReference type="RefSeq" id="WP_079207637.1">
    <property type="nucleotide sequence ID" value="NZ_CP011859.1"/>
</dbReference>
<dbReference type="EMBL" id="CP011859">
    <property type="protein sequence ID" value="AQY22460.1"/>
    <property type="molecule type" value="Genomic_DNA"/>
</dbReference>
<evidence type="ECO:0000313" key="2">
    <source>
        <dbReference type="Proteomes" id="UP000189883"/>
    </source>
</evidence>
<dbReference type="Proteomes" id="UP000189883">
    <property type="component" value="Chromosome"/>
</dbReference>
<sequence>MKHLFSLCFFILSLGLKSQEVKKKDTIILLKKDTVLSSKTVKQLHLEALPYYSFGKGVGITSPDSLFQFNIRFRMQNRLEADFNDNRNTEYKAAIRRLRLRFDGYVGNPRFLYAIQLSFAPDDVGEIKEGNPLNIIRDAIVFYKATNKLMLGFGQTKLPGNRQRVNSSGALDLTDRSINNAMFNIDRDFGFQAIYNNTKANEFGYSLKTAITTGEGRNFNDKTDGLAYTGRVELYPLGAFKNNGEFFEGDLQREPTPKIYLGGTYHFNQRSNFSQGQRGKGLLESRDLQSVLLDGMMKYNGWTATVAYMSRSTSNPLTHNADFSKVIPVAAGHGYDTQLSYIFPKNWEVIGRFSEMTPNKNIQNLIPKQNQFSFGITKYIWEHAFKAQVEISKNNFLYIDGRKDNNWYARFQVEIGI</sequence>
<protein>
    <recommendedName>
        <fullName evidence="3">Porin</fullName>
    </recommendedName>
</protein>
<dbReference type="AlphaFoldDB" id="A0A1S7DTM9"/>
<reference evidence="1 2" key="1">
    <citation type="submission" date="2015-06" db="EMBL/GenBank/DDBJ databases">
        <title>R. anatipestifer strain HXb2 is the most virulent strain so far, and the genome sequence would help us uncover the pathogenesis.</title>
        <authorList>
            <person name="Hu Q."/>
            <person name="Qi J."/>
            <person name="Bo H."/>
            <person name="Liu G."/>
            <person name="Tao M."/>
            <person name="Ding Y."/>
            <person name="Xue Y."/>
        </authorList>
    </citation>
    <scope>NUCLEOTIDE SEQUENCE [LARGE SCALE GENOMIC DNA]</scope>
    <source>
        <strain evidence="1 2">HXb2</strain>
    </source>
</reference>
<dbReference type="InterPro" id="IPR023614">
    <property type="entry name" value="Porin_dom_sf"/>
</dbReference>
<evidence type="ECO:0008006" key="3">
    <source>
        <dbReference type="Google" id="ProtNLM"/>
    </source>
</evidence>
<name>A0A1S7DTM9_RIEAN</name>
<dbReference type="InterPro" id="IPR010870">
    <property type="entry name" value="Porin_O/P"/>
</dbReference>
<accession>A0A1S7DTM9</accession>
<dbReference type="Gene3D" id="2.40.160.10">
    <property type="entry name" value="Porin"/>
    <property type="match status" value="1"/>
</dbReference>
<organism evidence="1 2">
    <name type="scientific">Riemerella anatipestifer</name>
    <name type="common">Moraxella anatipestifer</name>
    <dbReference type="NCBI Taxonomy" id="34085"/>
    <lineage>
        <taxon>Bacteria</taxon>
        <taxon>Pseudomonadati</taxon>
        <taxon>Bacteroidota</taxon>
        <taxon>Flavobacteriia</taxon>
        <taxon>Flavobacteriales</taxon>
        <taxon>Weeksellaceae</taxon>
        <taxon>Riemerella</taxon>
    </lineage>
</organism>
<proteinExistence type="predicted"/>
<gene>
    <name evidence="1" type="ORF">AB406_1515</name>
</gene>